<organism evidence="1 2">
    <name type="scientific">Anoxynatronum sibiricum</name>
    <dbReference type="NCBI Taxonomy" id="210623"/>
    <lineage>
        <taxon>Bacteria</taxon>
        <taxon>Bacillati</taxon>
        <taxon>Bacillota</taxon>
        <taxon>Clostridia</taxon>
        <taxon>Eubacteriales</taxon>
        <taxon>Clostridiaceae</taxon>
        <taxon>Anoxynatronum</taxon>
    </lineage>
</organism>
<accession>A0ABU9VSZ9</accession>
<dbReference type="RefSeq" id="WP_343184909.1">
    <property type="nucleotide sequence ID" value="NZ_JBCITM010000002.1"/>
</dbReference>
<gene>
    <name evidence="1" type="ORF">AAIG11_03680</name>
</gene>
<keyword evidence="2" id="KW-1185">Reference proteome</keyword>
<sequence length="66" mass="7672">EHGLSLSSFESPLISIFDIKGRISFLIARKKAYFHRLFQQPQNAILNVLWYDGGWICELTEEETIT</sequence>
<proteinExistence type="predicted"/>
<dbReference type="EMBL" id="JBCITM010000002">
    <property type="protein sequence ID" value="MEN1759566.1"/>
    <property type="molecule type" value="Genomic_DNA"/>
</dbReference>
<feature type="non-terminal residue" evidence="1">
    <location>
        <position position="1"/>
    </location>
</feature>
<dbReference type="Proteomes" id="UP001407405">
    <property type="component" value="Unassembled WGS sequence"/>
</dbReference>
<protein>
    <submittedName>
        <fullName evidence="1">Uncharacterized protein</fullName>
    </submittedName>
</protein>
<name>A0ABU9VSZ9_9CLOT</name>
<comment type="caution">
    <text evidence="1">The sequence shown here is derived from an EMBL/GenBank/DDBJ whole genome shotgun (WGS) entry which is preliminary data.</text>
</comment>
<evidence type="ECO:0000313" key="2">
    <source>
        <dbReference type="Proteomes" id="UP001407405"/>
    </source>
</evidence>
<evidence type="ECO:0000313" key="1">
    <source>
        <dbReference type="EMBL" id="MEN1759566.1"/>
    </source>
</evidence>
<reference evidence="1 2" key="1">
    <citation type="submission" date="2024-04" db="EMBL/GenBank/DDBJ databases">
        <title>Genome sequencing and metabolic network reconstruction of aminoacids and betaine degradation by Anoxynatronum sibiricum.</title>
        <authorList>
            <person name="Detkova E.N."/>
            <person name="Boltjanskaja Y.V."/>
            <person name="Mardanov A.V."/>
            <person name="Kevbrin V."/>
        </authorList>
    </citation>
    <scope>NUCLEOTIDE SEQUENCE [LARGE SCALE GENOMIC DNA]</scope>
    <source>
        <strain evidence="1 2">Z-7981</strain>
    </source>
</reference>